<proteinExistence type="predicted"/>
<comment type="caution">
    <text evidence="1">The sequence shown here is derived from an EMBL/GenBank/DDBJ whole genome shotgun (WGS) entry which is preliminary data.</text>
</comment>
<reference evidence="1" key="1">
    <citation type="submission" date="2022-01" db="EMBL/GenBank/DDBJ databases">
        <title>Novel species in genus Dyadobacter.</title>
        <authorList>
            <person name="Ma C."/>
        </authorList>
    </citation>
    <scope>NUCLEOTIDE SEQUENCE</scope>
    <source>
        <strain evidence="1">CY357</strain>
    </source>
</reference>
<protein>
    <submittedName>
        <fullName evidence="1">Uncharacterized protein</fullName>
    </submittedName>
</protein>
<accession>A0A9X1U2A1</accession>
<dbReference type="EMBL" id="JAKFFV010000011">
    <property type="protein sequence ID" value="MCF2500321.1"/>
    <property type="molecule type" value="Genomic_DNA"/>
</dbReference>
<evidence type="ECO:0000313" key="1">
    <source>
        <dbReference type="EMBL" id="MCF2500321.1"/>
    </source>
</evidence>
<dbReference type="RefSeq" id="WP_235178732.1">
    <property type="nucleotide sequence ID" value="NZ_JAKFFV010000011.1"/>
</dbReference>
<dbReference type="Pfam" id="PF22028">
    <property type="entry name" value="DUF6934"/>
    <property type="match status" value="1"/>
</dbReference>
<organism evidence="1 2">
    <name type="scientific">Dyadobacter chenhuakuii</name>
    <dbReference type="NCBI Taxonomy" id="2909339"/>
    <lineage>
        <taxon>Bacteria</taxon>
        <taxon>Pseudomonadati</taxon>
        <taxon>Bacteroidota</taxon>
        <taxon>Cytophagia</taxon>
        <taxon>Cytophagales</taxon>
        <taxon>Spirosomataceae</taxon>
        <taxon>Dyadobacter</taxon>
    </lineage>
</organism>
<gene>
    <name evidence="1" type="ORF">L0661_18515</name>
</gene>
<dbReference type="Proteomes" id="UP001139411">
    <property type="component" value="Unassembled WGS sequence"/>
</dbReference>
<sequence>MKHSKYVCKTEDSFWVFKFKSEGSKGLVQKIVLYTETGSENVYNLGFGDYDPETGSMNDISVTNNGDSAKILATVAATVYTFTEIHPAAWIMASGSTAARTRLYRMGITNNLSVISEHFAIFGYNCQGNWEYFVVGKTYEAFMITRKENDDTL</sequence>
<evidence type="ECO:0000313" key="2">
    <source>
        <dbReference type="Proteomes" id="UP001139411"/>
    </source>
</evidence>
<dbReference type="InterPro" id="IPR053865">
    <property type="entry name" value="DUF6934"/>
</dbReference>
<dbReference type="AlphaFoldDB" id="A0A9X1U2A1"/>
<name>A0A9X1U2A1_9BACT</name>